<accession>A0ABR2URM9</accession>
<dbReference type="InterPro" id="IPR050529">
    <property type="entry name" value="CYP450_sterol_14alpha_dmase"/>
</dbReference>
<evidence type="ECO:0000313" key="9">
    <source>
        <dbReference type="Proteomes" id="UP001408356"/>
    </source>
</evidence>
<dbReference type="InterPro" id="IPR001128">
    <property type="entry name" value="Cyt_P450"/>
</dbReference>
<keyword evidence="6" id="KW-0560">Oxidoreductase</keyword>
<sequence length="191" mass="21994">MLDYNAANSIVRFVGYMCGLVFTVFVNVLWQQLPRKRSEPPLVFHMLPFFGNAFSYDTDPCNFYKNCQIKYGDVFTFILFGKKMTVYFGIDGNEFTLNVKLQDVNAEETYSPLATPVFGSGIIYDCPNSKLMEQKKFVKFGLTQAALESYVPLIEAEVLNYLKSHVKGPKGRLNIYNHVRNQYIHSTSYHF</sequence>
<dbReference type="PANTHER" id="PTHR24304:SF2">
    <property type="entry name" value="24-HYDROXYCHOLESTEROL 7-ALPHA-HYDROXYLASE"/>
    <property type="match status" value="1"/>
</dbReference>
<gene>
    <name evidence="8" type="ORF">SUNI508_08890</name>
</gene>
<proteinExistence type="inferred from homology"/>
<comment type="similarity">
    <text evidence="2">Belongs to the cytochrome P450 family.</text>
</comment>
<dbReference type="Gene3D" id="1.10.630.10">
    <property type="entry name" value="Cytochrome P450"/>
    <property type="match status" value="1"/>
</dbReference>
<keyword evidence="7" id="KW-1133">Transmembrane helix</keyword>
<keyword evidence="3" id="KW-0349">Heme</keyword>
<dbReference type="InterPro" id="IPR036396">
    <property type="entry name" value="Cyt_P450_sf"/>
</dbReference>
<evidence type="ECO:0000313" key="8">
    <source>
        <dbReference type="EMBL" id="KAK9417310.1"/>
    </source>
</evidence>
<keyword evidence="7" id="KW-0812">Transmembrane</keyword>
<comment type="caution">
    <text evidence="8">The sequence shown here is derived from an EMBL/GenBank/DDBJ whole genome shotgun (WGS) entry which is preliminary data.</text>
</comment>
<dbReference type="Pfam" id="PF00067">
    <property type="entry name" value="p450"/>
    <property type="match status" value="1"/>
</dbReference>
<evidence type="ECO:0000256" key="1">
    <source>
        <dbReference type="ARBA" id="ARBA00001971"/>
    </source>
</evidence>
<keyword evidence="7" id="KW-0472">Membrane</keyword>
<evidence type="ECO:0000256" key="3">
    <source>
        <dbReference type="ARBA" id="ARBA00022617"/>
    </source>
</evidence>
<keyword evidence="9" id="KW-1185">Reference proteome</keyword>
<dbReference type="SUPFAM" id="SSF48264">
    <property type="entry name" value="Cytochrome P450"/>
    <property type="match status" value="1"/>
</dbReference>
<dbReference type="Proteomes" id="UP001408356">
    <property type="component" value="Unassembled WGS sequence"/>
</dbReference>
<keyword evidence="4" id="KW-0479">Metal-binding</keyword>
<reference evidence="8 9" key="1">
    <citation type="journal article" date="2024" name="J. Plant Pathol.">
        <title>Sequence and assembly of the genome of Seiridium unicorne, isolate CBS 538.82, causal agent of cypress canker disease.</title>
        <authorList>
            <person name="Scali E."/>
            <person name="Rocca G.D."/>
            <person name="Danti R."/>
            <person name="Garbelotto M."/>
            <person name="Barberini S."/>
            <person name="Baroncelli R."/>
            <person name="Emiliani G."/>
        </authorList>
    </citation>
    <scope>NUCLEOTIDE SEQUENCE [LARGE SCALE GENOMIC DNA]</scope>
    <source>
        <strain evidence="8 9">BM-138-508</strain>
    </source>
</reference>
<dbReference type="PANTHER" id="PTHR24304">
    <property type="entry name" value="CYTOCHROME P450 FAMILY 7"/>
    <property type="match status" value="1"/>
</dbReference>
<name>A0ABR2URM9_9PEZI</name>
<organism evidence="8 9">
    <name type="scientific">Seiridium unicorne</name>
    <dbReference type="NCBI Taxonomy" id="138068"/>
    <lineage>
        <taxon>Eukaryota</taxon>
        <taxon>Fungi</taxon>
        <taxon>Dikarya</taxon>
        <taxon>Ascomycota</taxon>
        <taxon>Pezizomycotina</taxon>
        <taxon>Sordariomycetes</taxon>
        <taxon>Xylariomycetidae</taxon>
        <taxon>Amphisphaeriales</taxon>
        <taxon>Sporocadaceae</taxon>
        <taxon>Seiridium</taxon>
    </lineage>
</organism>
<evidence type="ECO:0000256" key="6">
    <source>
        <dbReference type="ARBA" id="ARBA00023033"/>
    </source>
</evidence>
<feature type="transmembrane region" description="Helical" evidence="7">
    <location>
        <begin position="13"/>
        <end position="30"/>
    </location>
</feature>
<evidence type="ECO:0000256" key="5">
    <source>
        <dbReference type="ARBA" id="ARBA00023004"/>
    </source>
</evidence>
<dbReference type="PRINTS" id="PR00465">
    <property type="entry name" value="EP450IV"/>
</dbReference>
<evidence type="ECO:0000256" key="7">
    <source>
        <dbReference type="SAM" id="Phobius"/>
    </source>
</evidence>
<keyword evidence="5" id="KW-0408">Iron</keyword>
<evidence type="ECO:0000256" key="4">
    <source>
        <dbReference type="ARBA" id="ARBA00022723"/>
    </source>
</evidence>
<dbReference type="InterPro" id="IPR002403">
    <property type="entry name" value="Cyt_P450_E_grp-IV"/>
</dbReference>
<keyword evidence="6" id="KW-0503">Monooxygenase</keyword>
<dbReference type="EMBL" id="JARVKF010000399">
    <property type="protein sequence ID" value="KAK9417310.1"/>
    <property type="molecule type" value="Genomic_DNA"/>
</dbReference>
<protein>
    <submittedName>
        <fullName evidence="8">Eburicol 14-alpha-demethylase</fullName>
    </submittedName>
</protein>
<evidence type="ECO:0000256" key="2">
    <source>
        <dbReference type="ARBA" id="ARBA00010617"/>
    </source>
</evidence>
<comment type="cofactor">
    <cofactor evidence="1">
        <name>heme</name>
        <dbReference type="ChEBI" id="CHEBI:30413"/>
    </cofactor>
</comment>